<feature type="compositionally biased region" description="Basic residues" evidence="1">
    <location>
        <begin position="48"/>
        <end position="57"/>
    </location>
</feature>
<feature type="region of interest" description="Disordered" evidence="1">
    <location>
        <begin position="1"/>
        <end position="57"/>
    </location>
</feature>
<feature type="compositionally biased region" description="Basic residues" evidence="1">
    <location>
        <begin position="15"/>
        <end position="31"/>
    </location>
</feature>
<comment type="caution">
    <text evidence="2">The sequence shown here is derived from an EMBL/GenBank/DDBJ whole genome shotgun (WGS) entry which is preliminary data.</text>
</comment>
<protein>
    <submittedName>
        <fullName evidence="2">Uncharacterized protein</fullName>
    </submittedName>
</protein>
<evidence type="ECO:0000256" key="1">
    <source>
        <dbReference type="SAM" id="MobiDB-lite"/>
    </source>
</evidence>
<name>A0AA40CAP3_9PEZI</name>
<dbReference type="Proteomes" id="UP001175000">
    <property type="component" value="Unassembled WGS sequence"/>
</dbReference>
<gene>
    <name evidence="2" type="ORF">B0T14DRAFT_502426</name>
</gene>
<reference evidence="2" key="1">
    <citation type="submission" date="2023-06" db="EMBL/GenBank/DDBJ databases">
        <title>Genome-scale phylogeny and comparative genomics of the fungal order Sordariales.</title>
        <authorList>
            <consortium name="Lawrence Berkeley National Laboratory"/>
            <person name="Hensen N."/>
            <person name="Bonometti L."/>
            <person name="Westerberg I."/>
            <person name="Brannstrom I.O."/>
            <person name="Guillou S."/>
            <person name="Cros-Aarteil S."/>
            <person name="Calhoun S."/>
            <person name="Haridas S."/>
            <person name="Kuo A."/>
            <person name="Mondo S."/>
            <person name="Pangilinan J."/>
            <person name="Riley R."/>
            <person name="Labutti K."/>
            <person name="Andreopoulos B."/>
            <person name="Lipzen A."/>
            <person name="Chen C."/>
            <person name="Yanf M."/>
            <person name="Daum C."/>
            <person name="Ng V."/>
            <person name="Clum A."/>
            <person name="Steindorff A."/>
            <person name="Ohm R."/>
            <person name="Martin F."/>
            <person name="Silar P."/>
            <person name="Natvig D."/>
            <person name="Lalanne C."/>
            <person name="Gautier V."/>
            <person name="Ament-Velasquez S.L."/>
            <person name="Kruys A."/>
            <person name="Hutchinson M.I."/>
            <person name="Powell A.J."/>
            <person name="Barry K."/>
            <person name="Miller A.N."/>
            <person name="Grigoriev I.V."/>
            <person name="Debuchy R."/>
            <person name="Gladieux P."/>
            <person name="Thoren M.H."/>
            <person name="Johannesson H."/>
        </authorList>
    </citation>
    <scope>NUCLEOTIDE SEQUENCE</scope>
    <source>
        <strain evidence="2">CBS 606.72</strain>
    </source>
</reference>
<keyword evidence="3" id="KW-1185">Reference proteome</keyword>
<organism evidence="2 3">
    <name type="scientific">Immersiella caudata</name>
    <dbReference type="NCBI Taxonomy" id="314043"/>
    <lineage>
        <taxon>Eukaryota</taxon>
        <taxon>Fungi</taxon>
        <taxon>Dikarya</taxon>
        <taxon>Ascomycota</taxon>
        <taxon>Pezizomycotina</taxon>
        <taxon>Sordariomycetes</taxon>
        <taxon>Sordariomycetidae</taxon>
        <taxon>Sordariales</taxon>
        <taxon>Lasiosphaeriaceae</taxon>
        <taxon>Immersiella</taxon>
    </lineage>
</organism>
<dbReference type="AlphaFoldDB" id="A0AA40CAP3"/>
<dbReference type="EMBL" id="JAULSU010000001">
    <property type="protein sequence ID" value="KAK0631791.1"/>
    <property type="molecule type" value="Genomic_DNA"/>
</dbReference>
<sequence>MGVHFAGVDVGRTYGKPRQRPKRAGPHHLHRFPSQARLIMSGPAAQHTRTHTHQGPT</sequence>
<proteinExistence type="predicted"/>
<accession>A0AA40CAP3</accession>
<evidence type="ECO:0000313" key="3">
    <source>
        <dbReference type="Proteomes" id="UP001175000"/>
    </source>
</evidence>
<evidence type="ECO:0000313" key="2">
    <source>
        <dbReference type="EMBL" id="KAK0631791.1"/>
    </source>
</evidence>